<comment type="caution">
    <text evidence="1">The sequence shown here is derived from an EMBL/GenBank/DDBJ whole genome shotgun (WGS) entry which is preliminary data.</text>
</comment>
<dbReference type="InterPro" id="IPR051806">
    <property type="entry name" value="HAD-like_SPP"/>
</dbReference>
<dbReference type="InterPro" id="IPR036412">
    <property type="entry name" value="HAD-like_sf"/>
</dbReference>
<organism evidence="1 2">
    <name type="scientific">Armillaria luteobubalina</name>
    <dbReference type="NCBI Taxonomy" id="153913"/>
    <lineage>
        <taxon>Eukaryota</taxon>
        <taxon>Fungi</taxon>
        <taxon>Dikarya</taxon>
        <taxon>Basidiomycota</taxon>
        <taxon>Agaricomycotina</taxon>
        <taxon>Agaricomycetes</taxon>
        <taxon>Agaricomycetidae</taxon>
        <taxon>Agaricales</taxon>
        <taxon>Marasmiineae</taxon>
        <taxon>Physalacriaceae</taxon>
        <taxon>Armillaria</taxon>
    </lineage>
</organism>
<dbReference type="GO" id="GO:0050308">
    <property type="term" value="F:sugar-phosphatase activity"/>
    <property type="evidence" value="ECO:0007669"/>
    <property type="project" value="TreeGrafter"/>
</dbReference>
<proteinExistence type="predicted"/>
<dbReference type="PANTHER" id="PTHR43481">
    <property type="entry name" value="FRUCTOSE-1-PHOSPHATE PHOSPHATASE"/>
    <property type="match status" value="1"/>
</dbReference>
<dbReference type="PANTHER" id="PTHR43481:SF4">
    <property type="entry name" value="GLYCEROL-1-PHOSPHATE PHOSPHOHYDROLASE 1-RELATED"/>
    <property type="match status" value="1"/>
</dbReference>
<evidence type="ECO:0000313" key="1">
    <source>
        <dbReference type="EMBL" id="KAK0496668.1"/>
    </source>
</evidence>
<evidence type="ECO:0008006" key="3">
    <source>
        <dbReference type="Google" id="ProtNLM"/>
    </source>
</evidence>
<name>A0AA39Q5J9_9AGAR</name>
<evidence type="ECO:0000313" key="2">
    <source>
        <dbReference type="Proteomes" id="UP001175228"/>
    </source>
</evidence>
<dbReference type="InterPro" id="IPR023214">
    <property type="entry name" value="HAD_sf"/>
</dbReference>
<keyword evidence="2" id="KW-1185">Reference proteome</keyword>
<accession>A0AA39Q5J9</accession>
<reference evidence="1" key="1">
    <citation type="submission" date="2023-06" db="EMBL/GenBank/DDBJ databases">
        <authorList>
            <consortium name="Lawrence Berkeley National Laboratory"/>
            <person name="Ahrendt S."/>
            <person name="Sahu N."/>
            <person name="Indic B."/>
            <person name="Wong-Bajracharya J."/>
            <person name="Merenyi Z."/>
            <person name="Ke H.-M."/>
            <person name="Monk M."/>
            <person name="Kocsube S."/>
            <person name="Drula E."/>
            <person name="Lipzen A."/>
            <person name="Balint B."/>
            <person name="Henrissat B."/>
            <person name="Andreopoulos B."/>
            <person name="Martin F.M."/>
            <person name="Harder C.B."/>
            <person name="Rigling D."/>
            <person name="Ford K.L."/>
            <person name="Foster G.D."/>
            <person name="Pangilinan J."/>
            <person name="Papanicolaou A."/>
            <person name="Barry K."/>
            <person name="LaButti K."/>
            <person name="Viragh M."/>
            <person name="Koriabine M."/>
            <person name="Yan M."/>
            <person name="Riley R."/>
            <person name="Champramary S."/>
            <person name="Plett K.L."/>
            <person name="Tsai I.J."/>
            <person name="Slot J."/>
            <person name="Sipos G."/>
            <person name="Plett J."/>
            <person name="Nagy L.G."/>
            <person name="Grigoriev I.V."/>
        </authorList>
    </citation>
    <scope>NUCLEOTIDE SEQUENCE</scope>
    <source>
        <strain evidence="1">HWK02</strain>
    </source>
</reference>
<dbReference type="Proteomes" id="UP001175228">
    <property type="component" value="Unassembled WGS sequence"/>
</dbReference>
<sequence>LDNIFRSAHGYCTIDALRKWCKITDEENLESKVVRFEEAILANASKPGGSIVAVSGVKKLLGGIQGGRLDQDQGWSVCMSCSASCRGLRIFNNSVTAESVKQGKPAADPYLRSAKLNEMVPSKSIAVEDAPTGIRSAGCFILATCTKRTHKSQKGAPALFGRRFG</sequence>
<dbReference type="EMBL" id="JAUEPU010000014">
    <property type="protein sequence ID" value="KAK0496668.1"/>
    <property type="molecule type" value="Genomic_DNA"/>
</dbReference>
<dbReference type="Gene3D" id="1.10.150.240">
    <property type="entry name" value="Putative phosphatase, domain 2"/>
    <property type="match status" value="1"/>
</dbReference>
<dbReference type="AlphaFoldDB" id="A0AA39Q5J9"/>
<gene>
    <name evidence="1" type="ORF">EDD18DRAFT_1073795</name>
</gene>
<dbReference type="InterPro" id="IPR023198">
    <property type="entry name" value="PGP-like_dom2"/>
</dbReference>
<feature type="non-terminal residue" evidence="1">
    <location>
        <position position="165"/>
    </location>
</feature>
<dbReference type="SUPFAM" id="SSF56784">
    <property type="entry name" value="HAD-like"/>
    <property type="match status" value="1"/>
</dbReference>
<protein>
    <recommendedName>
        <fullName evidence="3">HAD-like protein</fullName>
    </recommendedName>
</protein>
<dbReference type="Gene3D" id="3.40.50.1000">
    <property type="entry name" value="HAD superfamily/HAD-like"/>
    <property type="match status" value="1"/>
</dbReference>